<name>A0ABU1MPI0_9SPHN</name>
<protein>
    <recommendedName>
        <fullName evidence="3">Sulfotransferase family protein</fullName>
    </recommendedName>
</protein>
<dbReference type="Gene3D" id="3.40.50.300">
    <property type="entry name" value="P-loop containing nucleotide triphosphate hydrolases"/>
    <property type="match status" value="1"/>
</dbReference>
<evidence type="ECO:0000313" key="1">
    <source>
        <dbReference type="EMBL" id="MDR6512255.1"/>
    </source>
</evidence>
<dbReference type="InterPro" id="IPR027417">
    <property type="entry name" value="P-loop_NTPase"/>
</dbReference>
<reference evidence="1 2" key="1">
    <citation type="submission" date="2023-07" db="EMBL/GenBank/DDBJ databases">
        <title>Sorghum-associated microbial communities from plants grown in Nebraska, USA.</title>
        <authorList>
            <person name="Schachtman D."/>
        </authorList>
    </citation>
    <scope>NUCLEOTIDE SEQUENCE [LARGE SCALE GENOMIC DNA]</scope>
    <source>
        <strain evidence="1 2">DS1027</strain>
    </source>
</reference>
<sequence>MPAAAPAGAPAYRRLDRLLHRLALGSRAALDLSFDLERVRFGRAAGSLTLRPPVFVAGLARAGTTVLMQRLEAADHFASLRYADMPFPLAPNTWAGLVARHRRRLARTPRGHGDGLEHDLDTAEAIEEVFWRLHCGPDYHTDRGLCAHQPDAATLAAFGQMMALVCLARGQGRYLSKNNANVLRVGALAPLPGAVLVHPFRDPLQQAASLLAQHRRACALAAGDRFRADYMRWLGHHEFGVHQRPFCLPTGAPVAGDPDTLVFWLRTWCGVYRHLLEQPATVAARQCFVDYDRLAQGDAAPRAALARRLGLARGIAAQGLRLPPPHALAQVPVPLADRNEAEAIHARLKARATTRD</sequence>
<proteinExistence type="predicted"/>
<evidence type="ECO:0008006" key="3">
    <source>
        <dbReference type="Google" id="ProtNLM"/>
    </source>
</evidence>
<accession>A0ABU1MPI0</accession>
<dbReference type="EMBL" id="JAVDRD010000008">
    <property type="protein sequence ID" value="MDR6512255.1"/>
    <property type="molecule type" value="Genomic_DNA"/>
</dbReference>
<gene>
    <name evidence="1" type="ORF">J2792_003138</name>
</gene>
<dbReference type="SUPFAM" id="SSF52540">
    <property type="entry name" value="P-loop containing nucleoside triphosphate hydrolases"/>
    <property type="match status" value="1"/>
</dbReference>
<dbReference type="Pfam" id="PF13469">
    <property type="entry name" value="Sulfotransfer_3"/>
    <property type="match status" value="1"/>
</dbReference>
<keyword evidence="2" id="KW-1185">Reference proteome</keyword>
<organism evidence="1 2">
    <name type="scientific">Novosphingobium capsulatum</name>
    <dbReference type="NCBI Taxonomy" id="13688"/>
    <lineage>
        <taxon>Bacteria</taxon>
        <taxon>Pseudomonadati</taxon>
        <taxon>Pseudomonadota</taxon>
        <taxon>Alphaproteobacteria</taxon>
        <taxon>Sphingomonadales</taxon>
        <taxon>Sphingomonadaceae</taxon>
        <taxon>Novosphingobium</taxon>
    </lineage>
</organism>
<evidence type="ECO:0000313" key="2">
    <source>
        <dbReference type="Proteomes" id="UP001184150"/>
    </source>
</evidence>
<dbReference type="Proteomes" id="UP001184150">
    <property type="component" value="Unassembled WGS sequence"/>
</dbReference>
<comment type="caution">
    <text evidence="1">The sequence shown here is derived from an EMBL/GenBank/DDBJ whole genome shotgun (WGS) entry which is preliminary data.</text>
</comment>